<accession>A0A0E9QFT3</accession>
<protein>
    <submittedName>
        <fullName evidence="1">Uncharacterized protein</fullName>
    </submittedName>
</protein>
<reference evidence="1" key="1">
    <citation type="submission" date="2014-11" db="EMBL/GenBank/DDBJ databases">
        <authorList>
            <person name="Amaro Gonzalez C."/>
        </authorList>
    </citation>
    <scope>NUCLEOTIDE SEQUENCE</scope>
</reference>
<organism evidence="1">
    <name type="scientific">Anguilla anguilla</name>
    <name type="common">European freshwater eel</name>
    <name type="synonym">Muraena anguilla</name>
    <dbReference type="NCBI Taxonomy" id="7936"/>
    <lineage>
        <taxon>Eukaryota</taxon>
        <taxon>Metazoa</taxon>
        <taxon>Chordata</taxon>
        <taxon>Craniata</taxon>
        <taxon>Vertebrata</taxon>
        <taxon>Euteleostomi</taxon>
        <taxon>Actinopterygii</taxon>
        <taxon>Neopterygii</taxon>
        <taxon>Teleostei</taxon>
        <taxon>Anguilliformes</taxon>
        <taxon>Anguillidae</taxon>
        <taxon>Anguilla</taxon>
    </lineage>
</organism>
<sequence>MNKTSNNFYECRCQFPWVYVPPGNVL</sequence>
<name>A0A0E9QFT3_ANGAN</name>
<reference evidence="1" key="2">
    <citation type="journal article" date="2015" name="Fish Shellfish Immunol.">
        <title>Early steps in the European eel (Anguilla anguilla)-Vibrio vulnificus interaction in the gills: Role of the RtxA13 toxin.</title>
        <authorList>
            <person name="Callol A."/>
            <person name="Pajuelo D."/>
            <person name="Ebbesson L."/>
            <person name="Teles M."/>
            <person name="MacKenzie S."/>
            <person name="Amaro C."/>
        </authorList>
    </citation>
    <scope>NUCLEOTIDE SEQUENCE</scope>
</reference>
<proteinExistence type="predicted"/>
<dbReference type="EMBL" id="GBXM01093609">
    <property type="protein sequence ID" value="JAH14968.1"/>
    <property type="molecule type" value="Transcribed_RNA"/>
</dbReference>
<dbReference type="AlphaFoldDB" id="A0A0E9QFT3"/>
<evidence type="ECO:0000313" key="1">
    <source>
        <dbReference type="EMBL" id="JAH14968.1"/>
    </source>
</evidence>